<proteinExistence type="predicted"/>
<protein>
    <submittedName>
        <fullName evidence="2">Uncharacterized protein (DUF2236 family)</fullName>
    </submittedName>
</protein>
<dbReference type="RefSeq" id="WP_179483209.1">
    <property type="nucleotide sequence ID" value="NZ_JACCFW010000001.1"/>
</dbReference>
<dbReference type="InterPro" id="IPR018713">
    <property type="entry name" value="MPAB/Lcp_cat_dom"/>
</dbReference>
<feature type="domain" description="ER-bound oxygenase mpaB/mpaB'/Rubber oxygenase catalytic" evidence="1">
    <location>
        <begin position="52"/>
        <end position="267"/>
    </location>
</feature>
<dbReference type="AlphaFoldDB" id="A0A853DPS0"/>
<dbReference type="Proteomes" id="UP000571817">
    <property type="component" value="Unassembled WGS sequence"/>
</dbReference>
<name>A0A853DPS0_9MICO</name>
<evidence type="ECO:0000259" key="1">
    <source>
        <dbReference type="Pfam" id="PF09995"/>
    </source>
</evidence>
<dbReference type="Pfam" id="PF09995">
    <property type="entry name" value="MPAB_Lcp_cat"/>
    <property type="match status" value="1"/>
</dbReference>
<comment type="caution">
    <text evidence="2">The sequence shown here is derived from an EMBL/GenBank/DDBJ whole genome shotgun (WGS) entry which is preliminary data.</text>
</comment>
<dbReference type="EMBL" id="JACCFW010000001">
    <property type="protein sequence ID" value="NYJ76115.1"/>
    <property type="molecule type" value="Genomic_DNA"/>
</dbReference>
<gene>
    <name evidence="2" type="ORF">HNR15_003078</name>
</gene>
<reference evidence="2 3" key="1">
    <citation type="submission" date="2020-07" db="EMBL/GenBank/DDBJ databases">
        <title>Sequencing the genomes of 1000 actinobacteria strains.</title>
        <authorList>
            <person name="Klenk H.-P."/>
        </authorList>
    </citation>
    <scope>NUCLEOTIDE SEQUENCE [LARGE SCALE GENOMIC DNA]</scope>
    <source>
        <strain evidence="2 3">DSM 29531</strain>
    </source>
</reference>
<dbReference type="PANTHER" id="PTHR36151">
    <property type="entry name" value="BLR2777 PROTEIN"/>
    <property type="match status" value="1"/>
</dbReference>
<accession>A0A853DPS0</accession>
<dbReference type="PANTHER" id="PTHR36151:SF3">
    <property type="entry name" value="ER-BOUND OXYGENASE MPAB_MPAB'_RUBBER OXYGENASE CATALYTIC DOMAIN-CONTAINING PROTEIN"/>
    <property type="match status" value="1"/>
</dbReference>
<sequence>MLPLVRVPTGGAQRALGRLLRSKVAGDDAPAKAKGIWEAEGPRWFTPDDPIWRVHQHAAMFPGGVAALLLQSLHPSAMAGVAGHSGFRGDPWGRLQRTSYYIAATTFGTIEHAEEVIAHVASIHERVRGRTDDGTPYAASDPDLLSWVHVAEIHSFLTAFQMYAGASERLSAQEADTYVSQARTASTLLGARDLPADVTELREQLHSYRAVLRSTPAAVDACHFLLREPPLPRAAKPGYVLVARGGVAALPNWARRGLGQSGLDVARRADTVAGSLSVATITWAMSGLRDAEERAA</sequence>
<organism evidence="2 3">
    <name type="scientific">Allobranchiibius huperziae</name>
    <dbReference type="NCBI Taxonomy" id="1874116"/>
    <lineage>
        <taxon>Bacteria</taxon>
        <taxon>Bacillati</taxon>
        <taxon>Actinomycetota</taxon>
        <taxon>Actinomycetes</taxon>
        <taxon>Micrococcales</taxon>
        <taxon>Dermacoccaceae</taxon>
        <taxon>Allobranchiibius</taxon>
    </lineage>
</organism>
<evidence type="ECO:0000313" key="2">
    <source>
        <dbReference type="EMBL" id="NYJ76115.1"/>
    </source>
</evidence>
<evidence type="ECO:0000313" key="3">
    <source>
        <dbReference type="Proteomes" id="UP000571817"/>
    </source>
</evidence>
<dbReference type="GO" id="GO:0016491">
    <property type="term" value="F:oxidoreductase activity"/>
    <property type="evidence" value="ECO:0007669"/>
    <property type="project" value="InterPro"/>
</dbReference>
<keyword evidence="3" id="KW-1185">Reference proteome</keyword>